<name>A0A428QUI0_9HYPO</name>
<feature type="transmembrane region" description="Helical" evidence="1">
    <location>
        <begin position="258"/>
        <end position="284"/>
    </location>
</feature>
<evidence type="ECO:0000313" key="3">
    <source>
        <dbReference type="Proteomes" id="UP000288168"/>
    </source>
</evidence>
<protein>
    <submittedName>
        <fullName evidence="2">Uncharacterized protein</fullName>
    </submittedName>
</protein>
<sequence length="379" mass="42435">MDTLITLGQAFLYRGIWSWVGLANDMLTALRKASTPPLKAHIVLVCQSREFAMNGEDINAAIALLYEDETPEWDLEGYWLAEPGELQDFYDNFKMASDLNNDEKQDWVKQTLWLAECFLNQFNEMVPFLTDEFIEAILDAGPTSPKLRMALSLMRRLIQAYSVKSDDAIRGAQSELSKVHTKTFVELLVCTMTPLYRYGSQLKDATDALGNECHDLDMEYLANTLYKVMGSNVPFCGAAGMLCRRVDDERTERRNTTVGVGVGSGLVAFVCWPIAILGLIAAAVGKFGQEVDLLGSCCKIYILLVVTRAGSFFDGGTPQYESYEQLLRDLYNIDVGSEDFRMDDLLKSKGLEIFQKVDATRLMVQKHGKDYGVETSMGD</sequence>
<evidence type="ECO:0000313" key="2">
    <source>
        <dbReference type="EMBL" id="RSL68930.1"/>
    </source>
</evidence>
<accession>A0A428QUI0</accession>
<keyword evidence="3" id="KW-1185">Reference proteome</keyword>
<comment type="caution">
    <text evidence="2">The sequence shown here is derived from an EMBL/GenBank/DDBJ whole genome shotgun (WGS) entry which is preliminary data.</text>
</comment>
<keyword evidence="1" id="KW-1133">Transmembrane helix</keyword>
<dbReference type="EMBL" id="NKCI01000015">
    <property type="protein sequence ID" value="RSL68930.1"/>
    <property type="molecule type" value="Genomic_DNA"/>
</dbReference>
<proteinExistence type="predicted"/>
<reference evidence="2 3" key="1">
    <citation type="submission" date="2017-06" db="EMBL/GenBank/DDBJ databases">
        <title>Comparative genomic analysis of Ambrosia Fusariam Clade fungi.</title>
        <authorList>
            <person name="Stajich J.E."/>
            <person name="Carrillo J."/>
            <person name="Kijimoto T."/>
            <person name="Eskalen A."/>
            <person name="O'Donnell K."/>
            <person name="Kasson M."/>
        </authorList>
    </citation>
    <scope>NUCLEOTIDE SEQUENCE [LARGE SCALE GENOMIC DNA]</scope>
    <source>
        <strain evidence="2 3">NRRL62584</strain>
    </source>
</reference>
<keyword evidence="1" id="KW-0812">Transmembrane</keyword>
<dbReference type="AlphaFoldDB" id="A0A428QUI0"/>
<keyword evidence="1" id="KW-0472">Membrane</keyword>
<gene>
    <name evidence="2" type="ORF">CEP54_002560</name>
</gene>
<dbReference type="Proteomes" id="UP000288168">
    <property type="component" value="Unassembled WGS sequence"/>
</dbReference>
<dbReference type="OrthoDB" id="5089221at2759"/>
<evidence type="ECO:0000256" key="1">
    <source>
        <dbReference type="SAM" id="Phobius"/>
    </source>
</evidence>
<organism evidence="2 3">
    <name type="scientific">Fusarium duplospermum</name>
    <dbReference type="NCBI Taxonomy" id="1325734"/>
    <lineage>
        <taxon>Eukaryota</taxon>
        <taxon>Fungi</taxon>
        <taxon>Dikarya</taxon>
        <taxon>Ascomycota</taxon>
        <taxon>Pezizomycotina</taxon>
        <taxon>Sordariomycetes</taxon>
        <taxon>Hypocreomycetidae</taxon>
        <taxon>Hypocreales</taxon>
        <taxon>Nectriaceae</taxon>
        <taxon>Fusarium</taxon>
        <taxon>Fusarium solani species complex</taxon>
    </lineage>
</organism>